<keyword evidence="5" id="KW-0812">Transmembrane</keyword>
<proteinExistence type="inferred from homology"/>
<evidence type="ECO:0000256" key="1">
    <source>
        <dbReference type="ARBA" id="ARBA00004442"/>
    </source>
</evidence>
<dbReference type="GO" id="GO:0015288">
    <property type="term" value="F:porin activity"/>
    <property type="evidence" value="ECO:0007669"/>
    <property type="project" value="TreeGrafter"/>
</dbReference>
<comment type="subcellular location">
    <subcellularLocation>
        <location evidence="1">Cell outer membrane</location>
    </subcellularLocation>
</comment>
<dbReference type="PANTHER" id="PTHR30026:SF20">
    <property type="entry name" value="OUTER MEMBRANE PROTEIN TOLC"/>
    <property type="match status" value="1"/>
</dbReference>
<dbReference type="Proteomes" id="UP000192796">
    <property type="component" value="Unassembled WGS sequence"/>
</dbReference>
<evidence type="ECO:0008006" key="11">
    <source>
        <dbReference type="Google" id="ProtNLM"/>
    </source>
</evidence>
<evidence type="ECO:0000313" key="10">
    <source>
        <dbReference type="Proteomes" id="UP000192796"/>
    </source>
</evidence>
<dbReference type="SUPFAM" id="SSF56954">
    <property type="entry name" value="Outer membrane efflux proteins (OEP)"/>
    <property type="match status" value="1"/>
</dbReference>
<sequence length="490" mass="56332">MKKRLPLIVIFSILFSYANAQSTSRLTLKEAIHIALENSLDYKIAVNRARSSYWNYESYKAGFLPKLSLNGTLPDYYRTINSITLPNGQNNFVSQNVANSGINLNLSQNIGLTGGNISVGSSLRRIDNFGNFKNTLYTSVPLTISYRQNNLFYNYIKWQKKIEPLRLKEAQREYLENLEDISYNTVNYYFNLLFADIQLKLDQQNLRNIDTLIKTTQARFEIGTVQLNDVLQSKVSLLNAKKAVANSLLSLQTAQQNLIRFLNLEKVEELEIELPDSITFFDVSPAAALEKVKSNRKFIIEFQRRRLEAEQAVAATKSETGPSISLNANIGLTQTGNTFQQSYSDPLRNQSITIGFNVPLVDWGVNKSNRKRALANLELEKNTITQQLLSAEQEVNYQIMKWSMQKEQMEISKEASHLSQQRYDIALQKYSVGSLNYTDFNNAQLDKDRAVTDYINNLRSYWSLYYLIRRLTLFNFESNKPLQITDHLFQ</sequence>
<protein>
    <recommendedName>
        <fullName evidence="11">Transporter</fullName>
    </recommendedName>
</protein>
<evidence type="ECO:0000256" key="5">
    <source>
        <dbReference type="ARBA" id="ARBA00022692"/>
    </source>
</evidence>
<evidence type="ECO:0000256" key="8">
    <source>
        <dbReference type="SAM" id="SignalP"/>
    </source>
</evidence>
<feature type="signal peptide" evidence="8">
    <location>
        <begin position="1"/>
        <end position="20"/>
    </location>
</feature>
<dbReference type="GO" id="GO:0015562">
    <property type="term" value="F:efflux transmembrane transporter activity"/>
    <property type="evidence" value="ECO:0007669"/>
    <property type="project" value="InterPro"/>
</dbReference>
<keyword evidence="6" id="KW-0472">Membrane</keyword>
<name>A0A1V9FRU8_9BACT</name>
<comment type="similarity">
    <text evidence="2">Belongs to the outer membrane factor (OMF) (TC 1.B.17) family.</text>
</comment>
<keyword evidence="7" id="KW-0998">Cell outer membrane</keyword>
<comment type="caution">
    <text evidence="9">The sequence shown here is derived from an EMBL/GenBank/DDBJ whole genome shotgun (WGS) entry which is preliminary data.</text>
</comment>
<evidence type="ECO:0000256" key="2">
    <source>
        <dbReference type="ARBA" id="ARBA00007613"/>
    </source>
</evidence>
<dbReference type="OrthoDB" id="940457at2"/>
<dbReference type="Gene3D" id="1.20.1600.10">
    <property type="entry name" value="Outer membrane efflux proteins (OEP)"/>
    <property type="match status" value="1"/>
</dbReference>
<reference evidence="9 10" key="1">
    <citation type="submission" date="2016-03" db="EMBL/GenBank/DDBJ databases">
        <title>Niastella vici sp. nov., isolated from farmland soil.</title>
        <authorList>
            <person name="Chen L."/>
            <person name="Wang D."/>
            <person name="Yang S."/>
            <person name="Wang G."/>
        </authorList>
    </citation>
    <scope>NUCLEOTIDE SEQUENCE [LARGE SCALE GENOMIC DNA]</scope>
    <source>
        <strain evidence="9 10">DJ57</strain>
    </source>
</reference>
<evidence type="ECO:0000313" key="9">
    <source>
        <dbReference type="EMBL" id="OQP61063.1"/>
    </source>
</evidence>
<keyword evidence="4" id="KW-1134">Transmembrane beta strand</keyword>
<dbReference type="GO" id="GO:0009279">
    <property type="term" value="C:cell outer membrane"/>
    <property type="evidence" value="ECO:0007669"/>
    <property type="project" value="UniProtKB-SubCell"/>
</dbReference>
<gene>
    <name evidence="9" type="ORF">A3860_04925</name>
</gene>
<dbReference type="InterPro" id="IPR051906">
    <property type="entry name" value="TolC-like"/>
</dbReference>
<evidence type="ECO:0000256" key="7">
    <source>
        <dbReference type="ARBA" id="ARBA00023237"/>
    </source>
</evidence>
<evidence type="ECO:0000256" key="3">
    <source>
        <dbReference type="ARBA" id="ARBA00022448"/>
    </source>
</evidence>
<dbReference type="AlphaFoldDB" id="A0A1V9FRU8"/>
<dbReference type="InterPro" id="IPR003423">
    <property type="entry name" value="OMP_efflux"/>
</dbReference>
<keyword evidence="10" id="KW-1185">Reference proteome</keyword>
<evidence type="ECO:0000256" key="4">
    <source>
        <dbReference type="ARBA" id="ARBA00022452"/>
    </source>
</evidence>
<dbReference type="GO" id="GO:1990281">
    <property type="term" value="C:efflux pump complex"/>
    <property type="evidence" value="ECO:0007669"/>
    <property type="project" value="TreeGrafter"/>
</dbReference>
<organism evidence="9 10">
    <name type="scientific">Niastella vici</name>
    <dbReference type="NCBI Taxonomy" id="1703345"/>
    <lineage>
        <taxon>Bacteria</taxon>
        <taxon>Pseudomonadati</taxon>
        <taxon>Bacteroidota</taxon>
        <taxon>Chitinophagia</taxon>
        <taxon>Chitinophagales</taxon>
        <taxon>Chitinophagaceae</taxon>
        <taxon>Niastella</taxon>
    </lineage>
</organism>
<keyword evidence="3" id="KW-0813">Transport</keyword>
<dbReference type="EMBL" id="LVYD01000058">
    <property type="protein sequence ID" value="OQP61063.1"/>
    <property type="molecule type" value="Genomic_DNA"/>
</dbReference>
<dbReference type="Pfam" id="PF02321">
    <property type="entry name" value="OEP"/>
    <property type="match status" value="2"/>
</dbReference>
<accession>A0A1V9FRU8</accession>
<dbReference type="RefSeq" id="WP_081151268.1">
    <property type="nucleotide sequence ID" value="NZ_LVYD01000058.1"/>
</dbReference>
<keyword evidence="8" id="KW-0732">Signal</keyword>
<feature type="chain" id="PRO_5010714277" description="Transporter" evidence="8">
    <location>
        <begin position="21"/>
        <end position="490"/>
    </location>
</feature>
<evidence type="ECO:0000256" key="6">
    <source>
        <dbReference type="ARBA" id="ARBA00023136"/>
    </source>
</evidence>
<dbReference type="PANTHER" id="PTHR30026">
    <property type="entry name" value="OUTER MEMBRANE PROTEIN TOLC"/>
    <property type="match status" value="1"/>
</dbReference>
<dbReference type="STRING" id="1703345.A3860_04925"/>